<feature type="transmembrane region" description="Helical" evidence="1">
    <location>
        <begin position="34"/>
        <end position="53"/>
    </location>
</feature>
<evidence type="ECO:0000256" key="1">
    <source>
        <dbReference type="SAM" id="Phobius"/>
    </source>
</evidence>
<organism evidence="2 3">
    <name type="scientific">Paraconexibacter algicola</name>
    <dbReference type="NCBI Taxonomy" id="2133960"/>
    <lineage>
        <taxon>Bacteria</taxon>
        <taxon>Bacillati</taxon>
        <taxon>Actinomycetota</taxon>
        <taxon>Thermoleophilia</taxon>
        <taxon>Solirubrobacterales</taxon>
        <taxon>Paraconexibacteraceae</taxon>
        <taxon>Paraconexibacter</taxon>
    </lineage>
</organism>
<proteinExistence type="predicted"/>
<dbReference type="AlphaFoldDB" id="A0A2T4UIN0"/>
<keyword evidence="1" id="KW-0812">Transmembrane</keyword>
<evidence type="ECO:0000313" key="2">
    <source>
        <dbReference type="EMBL" id="PTL59088.1"/>
    </source>
</evidence>
<dbReference type="EMBL" id="PYYB01000001">
    <property type="protein sequence ID" value="PTL59088.1"/>
    <property type="molecule type" value="Genomic_DNA"/>
</dbReference>
<name>A0A2T4UIN0_9ACTN</name>
<feature type="transmembrane region" description="Helical" evidence="1">
    <location>
        <begin position="6"/>
        <end position="27"/>
    </location>
</feature>
<keyword evidence="1" id="KW-1133">Transmembrane helix</keyword>
<dbReference type="RefSeq" id="WP_107567524.1">
    <property type="nucleotide sequence ID" value="NZ_PYYB01000001.1"/>
</dbReference>
<accession>A0A2T4UIN0</accession>
<feature type="transmembrane region" description="Helical" evidence="1">
    <location>
        <begin position="161"/>
        <end position="184"/>
    </location>
</feature>
<gene>
    <name evidence="2" type="ORF">C7Y72_05220</name>
</gene>
<keyword evidence="1" id="KW-0472">Membrane</keyword>
<keyword evidence="3" id="KW-1185">Reference proteome</keyword>
<evidence type="ECO:0000313" key="3">
    <source>
        <dbReference type="Proteomes" id="UP000240739"/>
    </source>
</evidence>
<feature type="transmembrane region" description="Helical" evidence="1">
    <location>
        <begin position="59"/>
        <end position="81"/>
    </location>
</feature>
<reference evidence="2 3" key="1">
    <citation type="submission" date="2018-03" db="EMBL/GenBank/DDBJ databases">
        <title>Aquarubrobacter algicola gen. nov., sp. nov., a novel actinobacterium isolated from shallow eutrophic lake during the end of cyanobacterial harmful algal blooms.</title>
        <authorList>
            <person name="Chun S.J."/>
        </authorList>
    </citation>
    <scope>NUCLEOTIDE SEQUENCE [LARGE SCALE GENOMIC DNA]</scope>
    <source>
        <strain evidence="2 3">Seoho-28</strain>
    </source>
</reference>
<feature type="transmembrane region" description="Helical" evidence="1">
    <location>
        <begin position="219"/>
        <end position="237"/>
    </location>
</feature>
<protein>
    <submittedName>
        <fullName evidence="2">ZIP family zinc transporter</fullName>
    </submittedName>
</protein>
<dbReference type="Proteomes" id="UP000240739">
    <property type="component" value="Unassembled WGS sequence"/>
</dbReference>
<dbReference type="OrthoDB" id="1145132at2"/>
<sequence length="239" mass="23320">MGSAALWGLISASSLLLGALVGLRVRLTDRVHGLLLGFGAGALISAVGVELALEGLAEGSVLVLSVGLAVGALLFVGGNLVLERRGPGRERRVADGAAVAGGALALGALLDGVPESAAIGLGLAQGDGVGVALVAAVFLSNFPESVGAAHDARRAGTPAAAVLRLWTGIVLACVVACVLGRELLGGGGEPVAFVQGLAAGGILAMLADTMIPEAYEHGGRAVGLVTVLGFTVALALSQA</sequence>
<comment type="caution">
    <text evidence="2">The sequence shown here is derived from an EMBL/GenBank/DDBJ whole genome shotgun (WGS) entry which is preliminary data.</text>
</comment>